<dbReference type="AlphaFoldDB" id="A0A3A3ZZH0"/>
<proteinExistence type="predicted"/>
<dbReference type="Proteomes" id="UP000265768">
    <property type="component" value="Unassembled WGS sequence"/>
</dbReference>
<comment type="caution">
    <text evidence="1">The sequence shown here is derived from an EMBL/GenBank/DDBJ whole genome shotgun (WGS) entry which is preliminary data.</text>
</comment>
<evidence type="ECO:0000313" key="2">
    <source>
        <dbReference type="Proteomes" id="UP000265768"/>
    </source>
</evidence>
<sequence>MSLTPRERTALQQVLQALHRDGARLENERRAAGRFADGLRANPPTGLTEAQMGRFLVALSAMAAALSESKFPSGAIADVFMLMSIDLLGPELVGEELSVPDSPGSLPPEPA</sequence>
<protein>
    <submittedName>
        <fullName evidence="1">Uncharacterized protein</fullName>
    </submittedName>
</protein>
<name>A0A3A3ZZH0_9ACTN</name>
<evidence type="ECO:0000313" key="1">
    <source>
        <dbReference type="EMBL" id="RJL21099.1"/>
    </source>
</evidence>
<keyword evidence="2" id="KW-1185">Reference proteome</keyword>
<dbReference type="RefSeq" id="WP_119931560.1">
    <property type="nucleotide sequence ID" value="NZ_QZEY01000027.1"/>
</dbReference>
<accession>A0A3A3ZZH0</accession>
<organism evidence="1 2">
    <name type="scientific">Bailinhaonella thermotolerans</name>
    <dbReference type="NCBI Taxonomy" id="1070861"/>
    <lineage>
        <taxon>Bacteria</taxon>
        <taxon>Bacillati</taxon>
        <taxon>Actinomycetota</taxon>
        <taxon>Actinomycetes</taxon>
        <taxon>Streptosporangiales</taxon>
        <taxon>Streptosporangiaceae</taxon>
        <taxon>Bailinhaonella</taxon>
    </lineage>
</organism>
<reference evidence="1 2" key="1">
    <citation type="submission" date="2018-09" db="EMBL/GenBank/DDBJ databases">
        <title>YIM 75507 draft genome.</title>
        <authorList>
            <person name="Tang S."/>
            <person name="Feng Y."/>
        </authorList>
    </citation>
    <scope>NUCLEOTIDE SEQUENCE [LARGE SCALE GENOMIC DNA]</scope>
    <source>
        <strain evidence="1 2">YIM 75507</strain>
    </source>
</reference>
<dbReference type="EMBL" id="QZEY01000027">
    <property type="protein sequence ID" value="RJL21099.1"/>
    <property type="molecule type" value="Genomic_DNA"/>
</dbReference>
<gene>
    <name evidence="1" type="ORF">D5H75_38460</name>
</gene>